<feature type="compositionally biased region" description="Low complexity" evidence="4">
    <location>
        <begin position="22"/>
        <end position="41"/>
    </location>
</feature>
<dbReference type="Pfam" id="PF05157">
    <property type="entry name" value="MshEN"/>
    <property type="match status" value="1"/>
</dbReference>
<dbReference type="InterPro" id="IPR001482">
    <property type="entry name" value="T2SS/T4SS_dom"/>
</dbReference>
<dbReference type="Pfam" id="PF00437">
    <property type="entry name" value="T2SSE"/>
    <property type="match status" value="1"/>
</dbReference>
<name>A0ABW1AY58_9RHOO</name>
<evidence type="ECO:0000313" key="7">
    <source>
        <dbReference type="Proteomes" id="UP001595974"/>
    </source>
</evidence>
<keyword evidence="2" id="KW-0547">Nucleotide-binding</keyword>
<evidence type="ECO:0000313" key="6">
    <source>
        <dbReference type="EMBL" id="MFC5771976.1"/>
    </source>
</evidence>
<evidence type="ECO:0000256" key="4">
    <source>
        <dbReference type="SAM" id="MobiDB-lite"/>
    </source>
</evidence>
<dbReference type="RefSeq" id="WP_096444916.1">
    <property type="nucleotide sequence ID" value="NZ_JBHSOG010000102.1"/>
</dbReference>
<gene>
    <name evidence="6" type="ORF">ACFPTN_21560</name>
</gene>
<dbReference type="SUPFAM" id="SSF52540">
    <property type="entry name" value="P-loop containing nucleoside triphosphate hydrolases"/>
    <property type="match status" value="1"/>
</dbReference>
<reference evidence="7" key="1">
    <citation type="journal article" date="2019" name="Int. J. Syst. Evol. Microbiol.">
        <title>The Global Catalogue of Microorganisms (GCM) 10K type strain sequencing project: providing services to taxonomists for standard genome sequencing and annotation.</title>
        <authorList>
            <consortium name="The Broad Institute Genomics Platform"/>
            <consortium name="The Broad Institute Genome Sequencing Center for Infectious Disease"/>
            <person name="Wu L."/>
            <person name="Ma J."/>
        </authorList>
    </citation>
    <scope>NUCLEOTIDE SEQUENCE [LARGE SCALE GENOMIC DNA]</scope>
    <source>
        <strain evidence="7">SHR3</strain>
    </source>
</reference>
<evidence type="ECO:0000256" key="2">
    <source>
        <dbReference type="ARBA" id="ARBA00022741"/>
    </source>
</evidence>
<dbReference type="PANTHER" id="PTHR30258:SF2">
    <property type="entry name" value="COMG OPERON PROTEIN 1"/>
    <property type="match status" value="1"/>
</dbReference>
<dbReference type="EMBL" id="JBHSOG010000102">
    <property type="protein sequence ID" value="MFC5771976.1"/>
    <property type="molecule type" value="Genomic_DNA"/>
</dbReference>
<proteinExistence type="inferred from homology"/>
<comment type="similarity">
    <text evidence="1">Belongs to the GSP E family.</text>
</comment>
<dbReference type="SUPFAM" id="SSF160246">
    <property type="entry name" value="EspE N-terminal domain-like"/>
    <property type="match status" value="1"/>
</dbReference>
<evidence type="ECO:0000259" key="5">
    <source>
        <dbReference type="PROSITE" id="PS00662"/>
    </source>
</evidence>
<dbReference type="SMART" id="SM00382">
    <property type="entry name" value="AAA"/>
    <property type="match status" value="1"/>
</dbReference>
<dbReference type="InterPro" id="IPR027417">
    <property type="entry name" value="P-loop_NTPase"/>
</dbReference>
<dbReference type="InterPro" id="IPR007831">
    <property type="entry name" value="T2SS_GspE_N"/>
</dbReference>
<sequence>MNIPHLPPLAFAPAEAPAITEPAAADPRQDAPAGDAAPRPDGGIGEQLRAAGLIGSDQLRIALHEQRRQHRPLGRLLVELGFVQESALRDVLAARVGRPCVDLATTLPAADALALLPHEAARRHRLLPLHFDAAGRVLTVALADADDIVAIDRLRGHLAADVRLDLRVAGESELVQAIEHHYGQAGSVDDILREMDGEPGHATPLASTPAGRGVPPVVRLVDALIADAVAQGASDVHFEPEAGFLRIRYRIDGLLHQVRALHRSRWPEMAVRLKVMAGLDIAETRAPQDGRITLGVGGRPIDLRIATQPTLHGENIVLRILDRQKGIVPLHALGLAEDQRATLERMMARPEGLILVTGPTGSGKTTTLYSVLNHLNTEAVNIMTLEDPVEYPLPLIRQTAVGEASRLNFAGGVRALLRQDPDIILVGEIRDADTAEMAIRAALTGHQVYATLHAGSAVSAIPRLMDIGIRPELLAGNLIGILAQRLVRRLCPLCREAHAAGPDERRKLGLPVAGPEVMIHRPAGCAACDFRGYRGRSAIMELLCIDPALDELVARRAGPQALLAQARDGGFLTLAEDGARRVLDGTTSLQELARVVALATPAA</sequence>
<organism evidence="6 7">
    <name type="scientific">Thauera sinica</name>
    <dbReference type="NCBI Taxonomy" id="2665146"/>
    <lineage>
        <taxon>Bacteria</taxon>
        <taxon>Pseudomonadati</taxon>
        <taxon>Pseudomonadota</taxon>
        <taxon>Betaproteobacteria</taxon>
        <taxon>Rhodocyclales</taxon>
        <taxon>Zoogloeaceae</taxon>
        <taxon>Thauera</taxon>
    </lineage>
</organism>
<accession>A0ABW1AY58</accession>
<dbReference type="InterPro" id="IPR003593">
    <property type="entry name" value="AAA+_ATPase"/>
</dbReference>
<dbReference type="InterPro" id="IPR037257">
    <property type="entry name" value="T2SS_E_N_sf"/>
</dbReference>
<dbReference type="PANTHER" id="PTHR30258">
    <property type="entry name" value="TYPE II SECRETION SYSTEM PROTEIN GSPE-RELATED"/>
    <property type="match status" value="1"/>
</dbReference>
<dbReference type="Proteomes" id="UP001595974">
    <property type="component" value="Unassembled WGS sequence"/>
</dbReference>
<dbReference type="Gene3D" id="3.30.450.90">
    <property type="match status" value="1"/>
</dbReference>
<dbReference type="CDD" id="cd01129">
    <property type="entry name" value="PulE-GspE-like"/>
    <property type="match status" value="1"/>
</dbReference>
<comment type="caution">
    <text evidence="6">The sequence shown here is derived from an EMBL/GenBank/DDBJ whole genome shotgun (WGS) entry which is preliminary data.</text>
</comment>
<feature type="region of interest" description="Disordered" evidence="4">
    <location>
        <begin position="22"/>
        <end position="46"/>
    </location>
</feature>
<feature type="domain" description="Bacterial type II secretion system protein E" evidence="5">
    <location>
        <begin position="417"/>
        <end position="431"/>
    </location>
</feature>
<dbReference type="Gene3D" id="3.30.300.160">
    <property type="entry name" value="Type II secretion system, protein E, N-terminal domain"/>
    <property type="match status" value="1"/>
</dbReference>
<keyword evidence="3" id="KW-0067">ATP-binding</keyword>
<dbReference type="PROSITE" id="PS00662">
    <property type="entry name" value="T2SP_E"/>
    <property type="match status" value="1"/>
</dbReference>
<evidence type="ECO:0000256" key="3">
    <source>
        <dbReference type="ARBA" id="ARBA00022840"/>
    </source>
</evidence>
<evidence type="ECO:0000256" key="1">
    <source>
        <dbReference type="ARBA" id="ARBA00006611"/>
    </source>
</evidence>
<keyword evidence="7" id="KW-1185">Reference proteome</keyword>
<protein>
    <submittedName>
        <fullName evidence="6">GspE/PulE family protein</fullName>
    </submittedName>
</protein>
<dbReference type="Gene3D" id="3.40.50.300">
    <property type="entry name" value="P-loop containing nucleotide triphosphate hydrolases"/>
    <property type="match status" value="1"/>
</dbReference>